<dbReference type="EMBL" id="CAJHNH020001508">
    <property type="protein sequence ID" value="CAG5123386.1"/>
    <property type="molecule type" value="Genomic_DNA"/>
</dbReference>
<feature type="compositionally biased region" description="Basic and acidic residues" evidence="9">
    <location>
        <begin position="92"/>
        <end position="105"/>
    </location>
</feature>
<evidence type="ECO:0000256" key="7">
    <source>
        <dbReference type="ARBA" id="ARBA00023054"/>
    </source>
</evidence>
<dbReference type="GO" id="GO:0005794">
    <property type="term" value="C:Golgi apparatus"/>
    <property type="evidence" value="ECO:0007669"/>
    <property type="project" value="UniProtKB-SubCell"/>
</dbReference>
<keyword evidence="6" id="KW-0333">Golgi apparatus</keyword>
<dbReference type="GO" id="GO:1905515">
    <property type="term" value="P:non-motile cilium assembly"/>
    <property type="evidence" value="ECO:0007669"/>
    <property type="project" value="TreeGrafter"/>
</dbReference>
<accession>A0A8S3Z8Q9</accession>
<dbReference type="Proteomes" id="UP000678393">
    <property type="component" value="Unassembled WGS sequence"/>
</dbReference>
<feature type="region of interest" description="Disordered" evidence="9">
    <location>
        <begin position="21"/>
        <end position="141"/>
    </location>
</feature>
<feature type="compositionally biased region" description="Low complexity" evidence="9">
    <location>
        <begin position="128"/>
        <end position="140"/>
    </location>
</feature>
<evidence type="ECO:0000313" key="11">
    <source>
        <dbReference type="Proteomes" id="UP000678393"/>
    </source>
</evidence>
<gene>
    <name evidence="10" type="ORF">CUNI_LOCUS8944</name>
</gene>
<keyword evidence="5" id="KW-0963">Cytoplasm</keyword>
<evidence type="ECO:0000256" key="8">
    <source>
        <dbReference type="SAM" id="Coils"/>
    </source>
</evidence>
<evidence type="ECO:0000256" key="1">
    <source>
        <dbReference type="ARBA" id="ARBA00004496"/>
    </source>
</evidence>
<evidence type="ECO:0000256" key="3">
    <source>
        <dbReference type="ARBA" id="ARBA00005599"/>
    </source>
</evidence>
<dbReference type="OrthoDB" id="9909311at2759"/>
<proteinExistence type="inferred from homology"/>
<evidence type="ECO:0000256" key="4">
    <source>
        <dbReference type="ARBA" id="ARBA00014130"/>
    </source>
</evidence>
<name>A0A8S3Z8Q9_9EUPU</name>
<evidence type="ECO:0000256" key="9">
    <source>
        <dbReference type="SAM" id="MobiDB-lite"/>
    </source>
</evidence>
<reference evidence="10" key="1">
    <citation type="submission" date="2021-04" db="EMBL/GenBank/DDBJ databases">
        <authorList>
            <consortium name="Molecular Ecology Group"/>
        </authorList>
    </citation>
    <scope>NUCLEOTIDE SEQUENCE</scope>
</reference>
<feature type="coiled-coil region" evidence="8">
    <location>
        <begin position="181"/>
        <end position="250"/>
    </location>
</feature>
<comment type="caution">
    <text evidence="10">The sequence shown here is derived from an EMBL/GenBank/DDBJ whole genome shotgun (WGS) entry which is preliminary data.</text>
</comment>
<keyword evidence="11" id="KW-1185">Reference proteome</keyword>
<organism evidence="10 11">
    <name type="scientific">Candidula unifasciata</name>
    <dbReference type="NCBI Taxonomy" id="100452"/>
    <lineage>
        <taxon>Eukaryota</taxon>
        <taxon>Metazoa</taxon>
        <taxon>Spiralia</taxon>
        <taxon>Lophotrochozoa</taxon>
        <taxon>Mollusca</taxon>
        <taxon>Gastropoda</taxon>
        <taxon>Heterobranchia</taxon>
        <taxon>Euthyneura</taxon>
        <taxon>Panpulmonata</taxon>
        <taxon>Eupulmonata</taxon>
        <taxon>Stylommatophora</taxon>
        <taxon>Helicina</taxon>
        <taxon>Helicoidea</taxon>
        <taxon>Geomitridae</taxon>
        <taxon>Candidula</taxon>
    </lineage>
</organism>
<comment type="similarity">
    <text evidence="3">Belongs to the GORAB family.</text>
</comment>
<dbReference type="InterPro" id="IPR007033">
    <property type="entry name" value="GORAB"/>
</dbReference>
<dbReference type="PANTHER" id="PTHR21470:SF2">
    <property type="entry name" value="RAB6-INTERACTING GOLGIN"/>
    <property type="match status" value="1"/>
</dbReference>
<sequence length="418" mass="46679">MATWSGFTDDDLRKMRQTSLTDEQVAAKKEAHVRKQQLQQGKVMRSPRLNMNPEATSVKENVTDRMKLSANSSPPEGSKKENQQAAGSVTNSHHDIKTKETDRLHSLQAKSPTDEKSEANSVSDSDKTSLSSSQQSQSGSTYIKELNEHEAMSVELGNVHKFQQRQQVIEEANKRKRALLAKAIDDRRKKAKAEAEKLMKVQQELNHLDTLLTADITIIRDKIEAASLEYMEAQKRYEKAEKEFVAAKMDLFSKCETKEHLTEHLYTIIHQNEVRKAKKLVELMEKLSMEVTAEEMELTIQAIPQLTNFTAVSTLHDPRLAVDSEKIDVVCAPSIGEITRSENTLEVIKDTPTHSAAVPGSNHASLEVVSATTGHSLNNVSDVHNSEFVHKDSSERCTHKHINPNGTTSADCCSSTQI</sequence>
<evidence type="ECO:0000256" key="2">
    <source>
        <dbReference type="ARBA" id="ARBA00004555"/>
    </source>
</evidence>
<comment type="subcellular location">
    <subcellularLocation>
        <location evidence="1">Cytoplasm</location>
    </subcellularLocation>
    <subcellularLocation>
        <location evidence="2">Golgi apparatus</location>
    </subcellularLocation>
</comment>
<dbReference type="AlphaFoldDB" id="A0A8S3Z8Q9"/>
<evidence type="ECO:0000256" key="5">
    <source>
        <dbReference type="ARBA" id="ARBA00022490"/>
    </source>
</evidence>
<dbReference type="PANTHER" id="PTHR21470">
    <property type="entry name" value="RAB6-INTERACTING PROTEIN GORAB"/>
    <property type="match status" value="1"/>
</dbReference>
<protein>
    <recommendedName>
        <fullName evidence="4">RAB6-interacting golgin</fullName>
    </recommendedName>
</protein>
<evidence type="ECO:0000256" key="6">
    <source>
        <dbReference type="ARBA" id="ARBA00023034"/>
    </source>
</evidence>
<evidence type="ECO:0000313" key="10">
    <source>
        <dbReference type="EMBL" id="CAG5123386.1"/>
    </source>
</evidence>
<keyword evidence="7 8" id="KW-0175">Coiled coil</keyword>